<keyword evidence="3" id="KW-1185">Reference proteome</keyword>
<feature type="region of interest" description="Disordered" evidence="1">
    <location>
        <begin position="229"/>
        <end position="290"/>
    </location>
</feature>
<dbReference type="GeneID" id="134288220"/>
<organism evidence="2 3">
    <name type="scientific">Aedes albopictus</name>
    <name type="common">Asian tiger mosquito</name>
    <name type="synonym">Stegomyia albopicta</name>
    <dbReference type="NCBI Taxonomy" id="7160"/>
    <lineage>
        <taxon>Eukaryota</taxon>
        <taxon>Metazoa</taxon>
        <taxon>Ecdysozoa</taxon>
        <taxon>Arthropoda</taxon>
        <taxon>Hexapoda</taxon>
        <taxon>Insecta</taxon>
        <taxon>Pterygota</taxon>
        <taxon>Neoptera</taxon>
        <taxon>Endopterygota</taxon>
        <taxon>Diptera</taxon>
        <taxon>Nematocera</taxon>
        <taxon>Culicoidea</taxon>
        <taxon>Culicidae</taxon>
        <taxon>Culicinae</taxon>
        <taxon>Aedini</taxon>
        <taxon>Aedes</taxon>
        <taxon>Stegomyia</taxon>
    </lineage>
</organism>
<feature type="compositionally biased region" description="Basic and acidic residues" evidence="1">
    <location>
        <begin position="229"/>
        <end position="240"/>
    </location>
</feature>
<name>A0ABM1Z222_AEDAL</name>
<reference evidence="2" key="2">
    <citation type="submission" date="2025-05" db="UniProtKB">
        <authorList>
            <consortium name="EnsemblMetazoa"/>
        </authorList>
    </citation>
    <scope>IDENTIFICATION</scope>
    <source>
        <strain evidence="2">Foshan</strain>
    </source>
</reference>
<dbReference type="Proteomes" id="UP000069940">
    <property type="component" value="Unassembled WGS sequence"/>
</dbReference>
<evidence type="ECO:0000256" key="1">
    <source>
        <dbReference type="SAM" id="MobiDB-lite"/>
    </source>
</evidence>
<evidence type="ECO:0000313" key="3">
    <source>
        <dbReference type="Proteomes" id="UP000069940"/>
    </source>
</evidence>
<dbReference type="RefSeq" id="XP_062708317.1">
    <property type="nucleotide sequence ID" value="XM_062852333.1"/>
</dbReference>
<accession>A0ABM1Z222</accession>
<proteinExistence type="predicted"/>
<evidence type="ECO:0000313" key="2">
    <source>
        <dbReference type="EnsemblMetazoa" id="AALFPA23_014249.P20713"/>
    </source>
</evidence>
<sequence>MLNFVDNFLIFLHNLNIFCGSVMDNINGSFRVISTTAQEWIQRFIGRVTPTTRRTKSFDDNAWKSQHDDESLNLSSNISAVSSVALSSARHERHRSNIDPDPSPSICGNAVSCGGGLDDILVIESGESDSHSQPYSHCGTLSRGEVRKSRSKMKSYLKRCKEALIGSQTSTAEDTCPITHHEAVVQHQQEPASIQIPTANWYLDDQLCEIRPEDNREPYSTFASARLKEQQQLETEEQRQKLQQRQQLGHENESTPPEPTDAARVPAAQDDDPLDSVNESDAAGGPVAQGSEARPLLLPLPVPLASSNLSSNGIEKLIDLHFGPLYPDYADHTRPVLIRQARDLLVCTFHGDLERFEAGFLRPAASIVGELKSSYLQGQVSDVTSCVNASL</sequence>
<dbReference type="EnsemblMetazoa" id="AALFPA23_014249.R20713">
    <property type="protein sequence ID" value="AALFPA23_014249.P20713"/>
    <property type="gene ID" value="AALFPA23_014249"/>
</dbReference>
<reference evidence="3" key="1">
    <citation type="journal article" date="2015" name="Proc. Natl. Acad. Sci. U.S.A.">
        <title>Genome sequence of the Asian Tiger mosquito, Aedes albopictus, reveals insights into its biology, genetics, and evolution.</title>
        <authorList>
            <person name="Chen X.G."/>
            <person name="Jiang X."/>
            <person name="Gu J."/>
            <person name="Xu M."/>
            <person name="Wu Y."/>
            <person name="Deng Y."/>
            <person name="Zhang C."/>
            <person name="Bonizzoni M."/>
            <person name="Dermauw W."/>
            <person name="Vontas J."/>
            <person name="Armbruster P."/>
            <person name="Huang X."/>
            <person name="Yang Y."/>
            <person name="Zhang H."/>
            <person name="He W."/>
            <person name="Peng H."/>
            <person name="Liu Y."/>
            <person name="Wu K."/>
            <person name="Chen J."/>
            <person name="Lirakis M."/>
            <person name="Topalis P."/>
            <person name="Van Leeuwen T."/>
            <person name="Hall A.B."/>
            <person name="Jiang X."/>
            <person name="Thorpe C."/>
            <person name="Mueller R.L."/>
            <person name="Sun C."/>
            <person name="Waterhouse R.M."/>
            <person name="Yan G."/>
            <person name="Tu Z.J."/>
            <person name="Fang X."/>
            <person name="James A.A."/>
        </authorList>
    </citation>
    <scope>NUCLEOTIDE SEQUENCE [LARGE SCALE GENOMIC DNA]</scope>
    <source>
        <strain evidence="3">Foshan</strain>
    </source>
</reference>
<protein>
    <submittedName>
        <fullName evidence="2">Uncharacterized protein</fullName>
    </submittedName>
</protein>